<organism evidence="9 10">
    <name type="scientific">Chitinophaga pinensis (strain ATCC 43595 / DSM 2588 / LMG 13176 / NBRC 15968 / NCIMB 11800 / UQM 2034)</name>
    <dbReference type="NCBI Taxonomy" id="485918"/>
    <lineage>
        <taxon>Bacteria</taxon>
        <taxon>Pseudomonadati</taxon>
        <taxon>Bacteroidota</taxon>
        <taxon>Chitinophagia</taxon>
        <taxon>Chitinophagales</taxon>
        <taxon>Chitinophagaceae</taxon>
        <taxon>Chitinophaga</taxon>
    </lineage>
</organism>
<dbReference type="SUPFAM" id="SSF49464">
    <property type="entry name" value="Carboxypeptidase regulatory domain-like"/>
    <property type="match status" value="1"/>
</dbReference>
<dbReference type="InterPro" id="IPR036942">
    <property type="entry name" value="Beta-barrel_TonB_sf"/>
</dbReference>
<keyword evidence="4 7" id="KW-0812">Transmembrane</keyword>
<comment type="similarity">
    <text evidence="7">Belongs to the TonB-dependent receptor family.</text>
</comment>
<keyword evidence="6 7" id="KW-0998">Cell outer membrane</keyword>
<dbReference type="KEGG" id="cpi:Cpin_6427"/>
<evidence type="ECO:0000256" key="4">
    <source>
        <dbReference type="ARBA" id="ARBA00022692"/>
    </source>
</evidence>
<evidence type="ECO:0000256" key="5">
    <source>
        <dbReference type="ARBA" id="ARBA00023136"/>
    </source>
</evidence>
<dbReference type="RefSeq" id="WP_012793995.1">
    <property type="nucleotide sequence ID" value="NC_013132.1"/>
</dbReference>
<protein>
    <submittedName>
        <fullName evidence="9">TonB-dependent receptor plug</fullName>
    </submittedName>
</protein>
<gene>
    <name evidence="9" type="ordered locus">Cpin_6427</name>
</gene>
<dbReference type="InterPro" id="IPR023996">
    <property type="entry name" value="TonB-dep_OMP_SusC/RagA"/>
</dbReference>
<evidence type="ECO:0000256" key="6">
    <source>
        <dbReference type="ARBA" id="ARBA00023237"/>
    </source>
</evidence>
<dbReference type="PROSITE" id="PS52016">
    <property type="entry name" value="TONB_DEPENDENT_REC_3"/>
    <property type="match status" value="1"/>
</dbReference>
<reference evidence="9 10" key="2">
    <citation type="journal article" date="2010" name="Stand. Genomic Sci.">
        <title>Complete genome sequence of Chitinophaga pinensis type strain (UQM 2034).</title>
        <authorList>
            <person name="Glavina Del Rio T."/>
            <person name="Abt B."/>
            <person name="Spring S."/>
            <person name="Lapidus A."/>
            <person name="Nolan M."/>
            <person name="Tice H."/>
            <person name="Copeland A."/>
            <person name="Cheng J.F."/>
            <person name="Chen F."/>
            <person name="Bruce D."/>
            <person name="Goodwin L."/>
            <person name="Pitluck S."/>
            <person name="Ivanova N."/>
            <person name="Mavromatis K."/>
            <person name="Mikhailova N."/>
            <person name="Pati A."/>
            <person name="Chen A."/>
            <person name="Palaniappan K."/>
            <person name="Land M."/>
            <person name="Hauser L."/>
            <person name="Chang Y.J."/>
            <person name="Jeffries C.D."/>
            <person name="Chain P."/>
            <person name="Saunders E."/>
            <person name="Detter J.C."/>
            <person name="Brettin T."/>
            <person name="Rohde M."/>
            <person name="Goker M."/>
            <person name="Bristow J."/>
            <person name="Eisen J.A."/>
            <person name="Markowitz V."/>
            <person name="Hugenholtz P."/>
            <person name="Kyrpides N.C."/>
            <person name="Klenk H.P."/>
            <person name="Lucas S."/>
        </authorList>
    </citation>
    <scope>NUCLEOTIDE SEQUENCE [LARGE SCALE GENOMIC DNA]</scope>
    <source>
        <strain evidence="10">ATCC 43595 / DSM 2588 / LMG 13176 / NBRC 15968 / NCIMB 11800 / UQM 2034</strain>
    </source>
</reference>
<dbReference type="InterPro" id="IPR012910">
    <property type="entry name" value="Plug_dom"/>
</dbReference>
<proteinExistence type="inferred from homology"/>
<evidence type="ECO:0000259" key="8">
    <source>
        <dbReference type="Pfam" id="PF07715"/>
    </source>
</evidence>
<dbReference type="InterPro" id="IPR008969">
    <property type="entry name" value="CarboxyPept-like_regulatory"/>
</dbReference>
<dbReference type="InterPro" id="IPR023997">
    <property type="entry name" value="TonB-dep_OMP_SusC/RagA_CS"/>
</dbReference>
<evidence type="ECO:0000256" key="1">
    <source>
        <dbReference type="ARBA" id="ARBA00004571"/>
    </source>
</evidence>
<evidence type="ECO:0000256" key="2">
    <source>
        <dbReference type="ARBA" id="ARBA00022448"/>
    </source>
</evidence>
<dbReference type="AlphaFoldDB" id="A0A979GZC4"/>
<dbReference type="Gene3D" id="2.40.170.20">
    <property type="entry name" value="TonB-dependent receptor, beta-barrel domain"/>
    <property type="match status" value="1"/>
</dbReference>
<comment type="subcellular location">
    <subcellularLocation>
        <location evidence="1 7">Cell outer membrane</location>
        <topology evidence="1 7">Multi-pass membrane protein</topology>
    </subcellularLocation>
</comment>
<dbReference type="Proteomes" id="UP000002215">
    <property type="component" value="Chromosome"/>
</dbReference>
<dbReference type="InterPro" id="IPR037066">
    <property type="entry name" value="Plug_dom_sf"/>
</dbReference>
<dbReference type="Gene3D" id="2.60.40.1120">
    <property type="entry name" value="Carboxypeptidase-like, regulatory domain"/>
    <property type="match status" value="1"/>
</dbReference>
<evidence type="ECO:0000313" key="9">
    <source>
        <dbReference type="EMBL" id="ACU63831.1"/>
    </source>
</evidence>
<dbReference type="Gene3D" id="2.170.130.10">
    <property type="entry name" value="TonB-dependent receptor, plug domain"/>
    <property type="match status" value="1"/>
</dbReference>
<keyword evidence="9" id="KW-0675">Receptor</keyword>
<dbReference type="Pfam" id="PF07715">
    <property type="entry name" value="Plug"/>
    <property type="match status" value="1"/>
</dbReference>
<evidence type="ECO:0000256" key="3">
    <source>
        <dbReference type="ARBA" id="ARBA00022452"/>
    </source>
</evidence>
<dbReference type="SUPFAM" id="SSF56935">
    <property type="entry name" value="Porins"/>
    <property type="match status" value="1"/>
</dbReference>
<evidence type="ECO:0000256" key="7">
    <source>
        <dbReference type="PROSITE-ProRule" id="PRU01360"/>
    </source>
</evidence>
<dbReference type="InterPro" id="IPR039426">
    <property type="entry name" value="TonB-dep_rcpt-like"/>
</dbReference>
<name>A0A979GZC4_CHIPD</name>
<sequence>MRLTGVLLFVAFFTAYGNGVAQRVTISGKAFTLRQVFTVIEKQTGYVVLTNNELSSQSKTFSLSATDMPLKTFLDKLSVDQSLKYIIQDKTIVLSRNTSPSPNTATIMILAPEKPSLSGQLLDEKTREPVIGVTIRMKHSGQGTTSDASGRFFLRDLTEDAVLIVSSVGYAPSEVPYKKVAALPAGDTYTANGIRIFKLNTGGIVIYLARSTSNLDESVVVAYGTTTQRFNTGSVVSVKAEEIEKQPVSNVLAALEGHVAGLFISQSNGAPGSQMKISIREQQSITSGKLPLFIIDGVPFVETPINTVGGSTYQSNGATGYIDPMNSINPADIESISVLKDGDATAIYGSRGANGVVLITTKKGKAGDTRFDVNAYTGAGRVTNMVSMMNLQQYLAMRRTAFANDNVQPDNSNAPDLTLWDTNKETDFLKKYIGNTAHQTEITGALSGGSPYLRYRFSNTWRHESTVFPGDWGYNRYASHLSVDNTSRNGKFAVTATALYTKESNNQVATDLTSTVVKLSPNYPLFNNDGTLNWTGGFTNPESYLIKSSRFKSDNLLANAALRYTIIPGLNAKVSVGYNKISQSNDNYQPRASLNPNSGSGQSMASYSSNYIESYIVEPQLDYTRALGRGRLNVLLGGTWQQSNYAQPYYVTATGFSNDRLMSSWVAASTITFKSSSFTEYKYVSAFGRLNYVLNDRYLFNFTGRRDGSSRFGPGRQFGNFGSVGAGWIFSSEPWMKTALPWLSYGKIRGSYGTIGNDQIRDYGYLSTYGNVFYNYGGPGIYPVRSANPDYGWESNRKVDIALETGLLKDHILFTASWFSSRTGNQLVNIPLSSQSGFSSYTGNMPALLQSSGWEFELKTTNVSLQKFSWNSSFNITFPRNKLLSFPGLSSTAYAYVFIVGEPIGNDNGYHYTGLQDGIATVEDLNKDGKFTQGLHQTMNGDYNIIARASPDFYGGFSNTFRYGKFQLDVFMQFAKQTKPDFRGATRGFPGGLANQDADIITDGFKPTVTVGGPAANAYQNYYLYSDGVYSNAAFVRLKNVNLSYELPASWAAAARLKSAGAFIRAQNLFTITSYFGFDPETGGSVLPPLKQIAAGIHCSL</sequence>
<dbReference type="EMBL" id="CP001699">
    <property type="protein sequence ID" value="ACU63831.1"/>
    <property type="molecule type" value="Genomic_DNA"/>
</dbReference>
<feature type="domain" description="TonB-dependent receptor plug" evidence="8">
    <location>
        <begin position="229"/>
        <end position="356"/>
    </location>
</feature>
<dbReference type="Pfam" id="PF13715">
    <property type="entry name" value="CarbopepD_reg_2"/>
    <property type="match status" value="1"/>
</dbReference>
<dbReference type="NCBIfam" id="TIGR04056">
    <property type="entry name" value="OMP_RagA_SusC"/>
    <property type="match status" value="1"/>
</dbReference>
<accession>A0A979GZC4</accession>
<dbReference type="NCBIfam" id="TIGR04057">
    <property type="entry name" value="SusC_RagA_signa"/>
    <property type="match status" value="1"/>
</dbReference>
<keyword evidence="3 7" id="KW-1134">Transmembrane beta strand</keyword>
<dbReference type="GO" id="GO:0009279">
    <property type="term" value="C:cell outer membrane"/>
    <property type="evidence" value="ECO:0007669"/>
    <property type="project" value="UniProtKB-SubCell"/>
</dbReference>
<evidence type="ECO:0000313" key="10">
    <source>
        <dbReference type="Proteomes" id="UP000002215"/>
    </source>
</evidence>
<keyword evidence="2 7" id="KW-0813">Transport</keyword>
<reference evidence="10" key="1">
    <citation type="submission" date="2009-08" db="EMBL/GenBank/DDBJ databases">
        <title>The complete genome of Chitinophaga pinensis DSM 2588.</title>
        <authorList>
            <consortium name="US DOE Joint Genome Institute (JGI-PGF)"/>
            <person name="Lucas S."/>
            <person name="Copeland A."/>
            <person name="Lapidus A."/>
            <person name="Glavina del Rio T."/>
            <person name="Dalin E."/>
            <person name="Tice H."/>
            <person name="Bruce D."/>
            <person name="Goodwin L."/>
            <person name="Pitluck S."/>
            <person name="Kyrpides N."/>
            <person name="Mavromatis K."/>
            <person name="Ivanova N."/>
            <person name="Mikhailova N."/>
            <person name="Sims D."/>
            <person name="Meinche L."/>
            <person name="Brettin T."/>
            <person name="Detter J.C."/>
            <person name="Han C."/>
            <person name="Larimer F."/>
            <person name="Land M."/>
            <person name="Hauser L."/>
            <person name="Markowitz V."/>
            <person name="Cheng J.-F."/>
            <person name="Hugenholtz P."/>
            <person name="Woyke T."/>
            <person name="Wu D."/>
            <person name="Spring S."/>
            <person name="Klenk H.-P."/>
            <person name="Eisen J.A."/>
        </authorList>
    </citation>
    <scope>NUCLEOTIDE SEQUENCE [LARGE SCALE GENOMIC DNA]</scope>
    <source>
        <strain evidence="10">ATCC 43595 / DSM 2588 / LMG 13176 / NBRC 15968 / NCIMB 11800 / UQM 2034</strain>
    </source>
</reference>
<keyword evidence="5 7" id="KW-0472">Membrane</keyword>